<evidence type="ECO:0000259" key="6">
    <source>
        <dbReference type="PROSITE" id="PS50011"/>
    </source>
</evidence>
<gene>
    <name evidence="7" type="ORF">DFR29_108123</name>
</gene>
<evidence type="ECO:0000256" key="5">
    <source>
        <dbReference type="PROSITE-ProRule" id="PRU10141"/>
    </source>
</evidence>
<keyword evidence="3 7" id="KW-0418">Kinase</keyword>
<feature type="domain" description="Protein kinase" evidence="6">
    <location>
        <begin position="29"/>
        <end position="301"/>
    </location>
</feature>
<dbReference type="InterPro" id="IPR017441">
    <property type="entry name" value="Protein_kinase_ATP_BS"/>
</dbReference>
<dbReference type="Pfam" id="PF00069">
    <property type="entry name" value="Pkinase"/>
    <property type="match status" value="1"/>
</dbReference>
<dbReference type="Gene3D" id="3.30.200.20">
    <property type="entry name" value="Phosphorylase Kinase, domain 1"/>
    <property type="match status" value="1"/>
</dbReference>
<evidence type="ECO:0000256" key="4">
    <source>
        <dbReference type="ARBA" id="ARBA00022840"/>
    </source>
</evidence>
<dbReference type="SMART" id="SM00220">
    <property type="entry name" value="S_TKc"/>
    <property type="match status" value="1"/>
</dbReference>
<dbReference type="PANTHER" id="PTHR43289">
    <property type="entry name" value="MITOGEN-ACTIVATED PROTEIN KINASE KINASE KINASE 20-RELATED"/>
    <property type="match status" value="1"/>
</dbReference>
<reference evidence="7 8" key="1">
    <citation type="submission" date="2019-03" db="EMBL/GenBank/DDBJ databases">
        <title>Genomic Encyclopedia of Type Strains, Phase IV (KMG-IV): sequencing the most valuable type-strain genomes for metagenomic binning, comparative biology and taxonomic classification.</title>
        <authorList>
            <person name="Goeker M."/>
        </authorList>
    </citation>
    <scope>NUCLEOTIDE SEQUENCE [LARGE SCALE GENOMIC DNA]</scope>
    <source>
        <strain evidence="7 8">DSM 21667</strain>
    </source>
</reference>
<evidence type="ECO:0000256" key="3">
    <source>
        <dbReference type="ARBA" id="ARBA00022777"/>
    </source>
</evidence>
<organism evidence="7 8">
    <name type="scientific">Tahibacter aquaticus</name>
    <dbReference type="NCBI Taxonomy" id="520092"/>
    <lineage>
        <taxon>Bacteria</taxon>
        <taxon>Pseudomonadati</taxon>
        <taxon>Pseudomonadota</taxon>
        <taxon>Gammaproteobacteria</taxon>
        <taxon>Lysobacterales</taxon>
        <taxon>Rhodanobacteraceae</taxon>
        <taxon>Tahibacter</taxon>
    </lineage>
</organism>
<dbReference type="EMBL" id="SNZH01000008">
    <property type="protein sequence ID" value="TDR42539.1"/>
    <property type="molecule type" value="Genomic_DNA"/>
</dbReference>
<feature type="binding site" evidence="5">
    <location>
        <position position="58"/>
    </location>
    <ligand>
        <name>ATP</name>
        <dbReference type="ChEBI" id="CHEBI:30616"/>
    </ligand>
</feature>
<dbReference type="SUPFAM" id="SSF56112">
    <property type="entry name" value="Protein kinase-like (PK-like)"/>
    <property type="match status" value="1"/>
</dbReference>
<keyword evidence="4 5" id="KW-0067">ATP-binding</keyword>
<evidence type="ECO:0000256" key="2">
    <source>
        <dbReference type="ARBA" id="ARBA00022741"/>
    </source>
</evidence>
<keyword evidence="1" id="KW-0808">Transferase</keyword>
<evidence type="ECO:0000313" key="8">
    <source>
        <dbReference type="Proteomes" id="UP000295293"/>
    </source>
</evidence>
<dbReference type="PROSITE" id="PS00108">
    <property type="entry name" value="PROTEIN_KINASE_ST"/>
    <property type="match status" value="1"/>
</dbReference>
<evidence type="ECO:0000256" key="1">
    <source>
        <dbReference type="ARBA" id="ARBA00022679"/>
    </source>
</evidence>
<proteinExistence type="predicted"/>
<dbReference type="GO" id="GO:0004674">
    <property type="term" value="F:protein serine/threonine kinase activity"/>
    <property type="evidence" value="ECO:0007669"/>
    <property type="project" value="TreeGrafter"/>
</dbReference>
<dbReference type="SUPFAM" id="SSF48452">
    <property type="entry name" value="TPR-like"/>
    <property type="match status" value="2"/>
</dbReference>
<keyword evidence="2 5" id="KW-0547">Nucleotide-binding</keyword>
<dbReference type="Proteomes" id="UP000295293">
    <property type="component" value="Unassembled WGS sequence"/>
</dbReference>
<comment type="caution">
    <text evidence="7">The sequence shown here is derived from an EMBL/GenBank/DDBJ whole genome shotgun (WGS) entry which is preliminary data.</text>
</comment>
<dbReference type="GO" id="GO:0005524">
    <property type="term" value="F:ATP binding"/>
    <property type="evidence" value="ECO:0007669"/>
    <property type="project" value="UniProtKB-UniRule"/>
</dbReference>
<accession>A0A4R6YVN0</accession>
<dbReference type="Gene3D" id="1.10.510.10">
    <property type="entry name" value="Transferase(Phosphotransferase) domain 1"/>
    <property type="match status" value="1"/>
</dbReference>
<protein>
    <submittedName>
        <fullName evidence="7">Serine/threonine-protein kinase</fullName>
    </submittedName>
</protein>
<sequence length="810" mass="86846">MRDSAHLTTQADVTAGSAGEALPLRIGPYEILGLLGEGAMGRVYRAREAQPPREVALKVLQALGSSALSRFRREVEMLAQLEHPGIARLYAASDASSEAGGPPWLALEYVRGHDLLRHARERHLDLDARLRLLIDVCRAVHFAHGRGVIHRDLKPGNILVDDDGQPKVLDFGIARLADGWSRDVTQLGQVLGTVPYMSPEQLSGHSAQVDARSDVYALGCIAYELIGGRLPHPQLSTSTLFEAIDIVRHQAPEPLGRLAAAARGDLETVVMKALAGEPAQRYSSAAEFAADLERVRAHRPVEARPPTLGYLLARFVRRHRLASAAAAFSLLALVAASVVSLRLAWSEAAARREAEARAAEAGAVNGFLERMLVSADPERSQNDLTVRSVLDAAQAELGQAGLPPLAAARVSLTLATSLLRLGETARAEQLFGQSLQSLDPAAPLALRDALQVGQARALYTQQKYAAADALLLPLLQRTDPPLEKSIAIDARLAQAEGLLAQGKSAVAEELLRPLLKDAQTQLGESHALSLAISQNLGSTLRLAGRYDEAIALAQATLAAHLAKGGAEHPQTLKTRSLLGALYELKNDDAAAEAEFRGVLEVRTRVLGAAHPETTNAMQALASFQVRRGELDAGIALIHDVLEARRLRGEDSTPNNLLARNVLAYALEDQGRLAEAEAELRRVVAAQSRDGGPANAEAIGPRNNLAMLLLKQKRPADALVEFDALDKWMQANLPAGHPYFAIFASNRGECLAQLGRWQEARAVLEGAHAALAQKFGPAHERTRTAASRLAAVYRQLGEHARAAALDPVKAS</sequence>
<dbReference type="InterPro" id="IPR011009">
    <property type="entry name" value="Kinase-like_dom_sf"/>
</dbReference>
<dbReference type="PROSITE" id="PS00107">
    <property type="entry name" value="PROTEIN_KINASE_ATP"/>
    <property type="match status" value="1"/>
</dbReference>
<dbReference type="Gene3D" id="1.25.40.10">
    <property type="entry name" value="Tetratricopeptide repeat domain"/>
    <property type="match status" value="2"/>
</dbReference>
<dbReference type="PROSITE" id="PS50011">
    <property type="entry name" value="PROTEIN_KINASE_DOM"/>
    <property type="match status" value="1"/>
</dbReference>
<name>A0A4R6YVN0_9GAMM</name>
<dbReference type="InterPro" id="IPR008271">
    <property type="entry name" value="Ser/Thr_kinase_AS"/>
</dbReference>
<dbReference type="AlphaFoldDB" id="A0A4R6YVN0"/>
<keyword evidence="8" id="KW-1185">Reference proteome</keyword>
<dbReference type="InterPro" id="IPR011990">
    <property type="entry name" value="TPR-like_helical_dom_sf"/>
</dbReference>
<evidence type="ECO:0000313" key="7">
    <source>
        <dbReference type="EMBL" id="TDR42539.1"/>
    </source>
</evidence>
<dbReference type="InterPro" id="IPR000719">
    <property type="entry name" value="Prot_kinase_dom"/>
</dbReference>
<dbReference type="PANTHER" id="PTHR43289:SF6">
    <property type="entry name" value="SERINE_THREONINE-PROTEIN KINASE NEKL-3"/>
    <property type="match status" value="1"/>
</dbReference>
<dbReference type="RefSeq" id="WP_133819358.1">
    <property type="nucleotide sequence ID" value="NZ_SNZH01000008.1"/>
</dbReference>
<dbReference type="OrthoDB" id="9801841at2"/>
<dbReference type="CDD" id="cd14014">
    <property type="entry name" value="STKc_PknB_like"/>
    <property type="match status" value="1"/>
</dbReference>
<dbReference type="Pfam" id="PF13424">
    <property type="entry name" value="TPR_12"/>
    <property type="match status" value="2"/>
</dbReference>